<dbReference type="GO" id="GO:0005096">
    <property type="term" value="F:GTPase activator activity"/>
    <property type="evidence" value="ECO:0007669"/>
    <property type="project" value="UniProtKB-KW"/>
</dbReference>
<evidence type="ECO:0000259" key="7">
    <source>
        <dbReference type="PROSITE" id="PS50003"/>
    </source>
</evidence>
<feature type="region of interest" description="Disordered" evidence="6">
    <location>
        <begin position="1"/>
        <end position="53"/>
    </location>
</feature>
<dbReference type="STRING" id="1054147.F4PV11"/>
<dbReference type="EMBL" id="GL883010">
    <property type="protein sequence ID" value="EGG21127.1"/>
    <property type="molecule type" value="Genomic_DNA"/>
</dbReference>
<evidence type="ECO:0000256" key="4">
    <source>
        <dbReference type="ARBA" id="ARBA00022833"/>
    </source>
</evidence>
<accession>F4PV11</accession>
<sequence>MKIHHRSFSSSDRTLSPKSPTQQQQHSSGYRSLTTSTPNAHTLSRNYQNNHPNSQYFYQHHQYIPSMAPPPLNNNELLEGIKQQINKRNSLNLSLSPPLSGGSTGNSPLSLSGELFRANPSLAFVSPPPSPPKQPSSLASSPSESKRRSILLSFTSSKDKDSGTSGNSSPLSHSYGSDDGSSFTPSSGSNSSSSKDKKKEKEKEKEREKERKEEKEKERKEEKEREKERKEEKEKEKEREKEKEKSKRDSVCLLNSSQPMLLKSNDLLNARRNLKSAITVTNKALVVQSSDEGEGGSMESPEKRGFLYILKTDTNYASLSTSPESWNYCYCSLREGCIYVYGSPNDLQEIEIISLNKGSVREREIKDNCFQLNAFVQQQCGEIERSVKVTRYLCTAQNEEFEYFSWIVSIRGSIFFLRSLTTTQTLRIPKKRQTMHLSTPPITGKAAAVPNIPTVTVTAPVTSSKDVPSSTKDDTTGKAVVTKPKDTTKKDSAPSSPPLSSPDDPLDFNGAKKGFLGVQGGGKLLSKWKNRWVVLSDANLAIYKSQDAELKKDIRKSLNIIFCSAKVTKSTNDKYTFQVVSTNKTINFSCQNGSMMLGWITAIQAAQSLAMESYLQYEMGGGKDSSSHGSKLKGDDVEDEIQSKLDKSKESLNRLIAIDCNRVCADCGAPNAIWSSINIGVFICINCSGVHRNMGVHISKVRSVTMDIWEQDTIEFFEGMGNDKANAIWEGKRPADIKKLSPTDSMEEREKYIRNKYEHKLYYSN</sequence>
<feature type="compositionally biased region" description="Low complexity" evidence="6">
    <location>
        <begin position="177"/>
        <end position="193"/>
    </location>
</feature>
<keyword evidence="3 5" id="KW-0863">Zinc-finger</keyword>
<dbReference type="RefSeq" id="XP_004358977.1">
    <property type="nucleotide sequence ID" value="XM_004358920.1"/>
</dbReference>
<dbReference type="Proteomes" id="UP000007797">
    <property type="component" value="Unassembled WGS sequence"/>
</dbReference>
<proteinExistence type="predicted"/>
<keyword evidence="4" id="KW-0862">Zinc</keyword>
<dbReference type="PANTHER" id="PTHR23180:SF414">
    <property type="entry name" value="ANKYRIN REPEAT-CONTAINING PROTEIN-RELATED"/>
    <property type="match status" value="1"/>
</dbReference>
<dbReference type="Pfam" id="PF00169">
    <property type="entry name" value="PH"/>
    <property type="match status" value="1"/>
</dbReference>
<dbReference type="CDD" id="cd00821">
    <property type="entry name" value="PH"/>
    <property type="match status" value="1"/>
</dbReference>
<dbReference type="PROSITE" id="PS50003">
    <property type="entry name" value="PH_DOMAIN"/>
    <property type="match status" value="2"/>
</dbReference>
<feature type="region of interest" description="Disordered" evidence="6">
    <location>
        <begin position="92"/>
        <end position="252"/>
    </location>
</feature>
<feature type="domain" description="PH" evidence="7">
    <location>
        <begin position="509"/>
        <end position="608"/>
    </location>
</feature>
<feature type="compositionally biased region" description="Polar residues" evidence="6">
    <location>
        <begin position="163"/>
        <end position="175"/>
    </location>
</feature>
<dbReference type="AlphaFoldDB" id="F4PV11"/>
<gene>
    <name evidence="9" type="ORF">DFA_01002</name>
</gene>
<evidence type="ECO:0000256" key="5">
    <source>
        <dbReference type="PROSITE-ProRule" id="PRU00288"/>
    </source>
</evidence>
<evidence type="ECO:0000259" key="8">
    <source>
        <dbReference type="PROSITE" id="PS50115"/>
    </source>
</evidence>
<evidence type="ECO:0000256" key="2">
    <source>
        <dbReference type="ARBA" id="ARBA00022723"/>
    </source>
</evidence>
<dbReference type="Pfam" id="PF01412">
    <property type="entry name" value="ArfGap"/>
    <property type="match status" value="1"/>
</dbReference>
<dbReference type="Gene3D" id="1.10.220.150">
    <property type="entry name" value="Arf GTPase activating protein"/>
    <property type="match status" value="1"/>
</dbReference>
<dbReference type="GeneID" id="14873195"/>
<dbReference type="CDD" id="cd08204">
    <property type="entry name" value="ArfGap"/>
    <property type="match status" value="1"/>
</dbReference>
<feature type="compositionally biased region" description="Basic and acidic residues" evidence="6">
    <location>
        <begin position="483"/>
        <end position="492"/>
    </location>
</feature>
<dbReference type="InterPro" id="IPR001164">
    <property type="entry name" value="ArfGAP_dom"/>
</dbReference>
<dbReference type="FunFam" id="1.10.220.150:FF:000009">
    <property type="entry name" value="stromal membrane-associated protein 1 isoform X1"/>
    <property type="match status" value="1"/>
</dbReference>
<evidence type="ECO:0000313" key="9">
    <source>
        <dbReference type="EMBL" id="EGG21127.1"/>
    </source>
</evidence>
<dbReference type="Gene3D" id="2.30.29.30">
    <property type="entry name" value="Pleckstrin-homology domain (PH domain)/Phosphotyrosine-binding domain (PTB)"/>
    <property type="match status" value="2"/>
</dbReference>
<evidence type="ECO:0000256" key="1">
    <source>
        <dbReference type="ARBA" id="ARBA00022468"/>
    </source>
</evidence>
<feature type="domain" description="PH" evidence="7">
    <location>
        <begin position="300"/>
        <end position="415"/>
    </location>
</feature>
<dbReference type="KEGG" id="dfa:DFA_01002"/>
<dbReference type="InterPro" id="IPR011993">
    <property type="entry name" value="PH-like_dom_sf"/>
</dbReference>
<dbReference type="InterPro" id="IPR038508">
    <property type="entry name" value="ArfGAP_dom_sf"/>
</dbReference>
<dbReference type="OMA" id="NDKYTFQ"/>
<keyword evidence="2" id="KW-0479">Metal-binding</keyword>
<reference evidence="10" key="1">
    <citation type="journal article" date="2011" name="Genome Res.">
        <title>Phylogeny-wide analysis of social amoeba genomes highlights ancient origins for complex intercellular communication.</title>
        <authorList>
            <person name="Heidel A.J."/>
            <person name="Lawal H.M."/>
            <person name="Felder M."/>
            <person name="Schilde C."/>
            <person name="Helps N.R."/>
            <person name="Tunggal B."/>
            <person name="Rivero F."/>
            <person name="John U."/>
            <person name="Schleicher M."/>
            <person name="Eichinger L."/>
            <person name="Platzer M."/>
            <person name="Noegel A.A."/>
            <person name="Schaap P."/>
            <person name="Gloeckner G."/>
        </authorList>
    </citation>
    <scope>NUCLEOTIDE SEQUENCE [LARGE SCALE GENOMIC DNA]</scope>
    <source>
        <strain evidence="10">SH3</strain>
    </source>
</reference>
<evidence type="ECO:0000313" key="10">
    <source>
        <dbReference type="Proteomes" id="UP000007797"/>
    </source>
</evidence>
<evidence type="ECO:0000256" key="3">
    <source>
        <dbReference type="ARBA" id="ARBA00022771"/>
    </source>
</evidence>
<name>F4PV11_CACFS</name>
<dbReference type="SUPFAM" id="SSF50729">
    <property type="entry name" value="PH domain-like"/>
    <property type="match status" value="2"/>
</dbReference>
<feature type="domain" description="Arf-GAP" evidence="8">
    <location>
        <begin position="649"/>
        <end position="765"/>
    </location>
</feature>
<dbReference type="InterPro" id="IPR037278">
    <property type="entry name" value="ARFGAP/RecO"/>
</dbReference>
<dbReference type="OrthoDB" id="10266696at2759"/>
<dbReference type="GO" id="GO:0008270">
    <property type="term" value="F:zinc ion binding"/>
    <property type="evidence" value="ECO:0007669"/>
    <property type="project" value="UniProtKB-KW"/>
</dbReference>
<dbReference type="SUPFAM" id="SSF57863">
    <property type="entry name" value="ArfGap/RecO-like zinc finger"/>
    <property type="match status" value="1"/>
</dbReference>
<dbReference type="PROSITE" id="PS50115">
    <property type="entry name" value="ARFGAP"/>
    <property type="match status" value="1"/>
</dbReference>
<keyword evidence="10" id="KW-1185">Reference proteome</keyword>
<dbReference type="InterPro" id="IPR001849">
    <property type="entry name" value="PH_domain"/>
</dbReference>
<dbReference type="PANTHER" id="PTHR23180">
    <property type="entry name" value="CENTAURIN/ARF"/>
    <property type="match status" value="1"/>
</dbReference>
<feature type="compositionally biased region" description="Low complexity" evidence="6">
    <location>
        <begin position="92"/>
        <end position="113"/>
    </location>
</feature>
<feature type="compositionally biased region" description="Basic and acidic residues" evidence="6">
    <location>
        <begin position="194"/>
        <end position="250"/>
    </location>
</feature>
<protein>
    <submittedName>
        <fullName evidence="9">Pleckstrin domain-containing protein</fullName>
    </submittedName>
</protein>
<feature type="region of interest" description="Disordered" evidence="6">
    <location>
        <begin position="460"/>
        <end position="505"/>
    </location>
</feature>
<keyword evidence="1" id="KW-0343">GTPase activation</keyword>
<dbReference type="SMART" id="SM00233">
    <property type="entry name" value="PH"/>
    <property type="match status" value="2"/>
</dbReference>
<dbReference type="PRINTS" id="PR00405">
    <property type="entry name" value="REVINTRACTNG"/>
</dbReference>
<organism evidence="9 10">
    <name type="scientific">Cavenderia fasciculata</name>
    <name type="common">Slime mold</name>
    <name type="synonym">Dictyostelium fasciculatum</name>
    <dbReference type="NCBI Taxonomy" id="261658"/>
    <lineage>
        <taxon>Eukaryota</taxon>
        <taxon>Amoebozoa</taxon>
        <taxon>Evosea</taxon>
        <taxon>Eumycetozoa</taxon>
        <taxon>Dictyostelia</taxon>
        <taxon>Acytosteliales</taxon>
        <taxon>Cavenderiaceae</taxon>
        <taxon>Cavenderia</taxon>
    </lineage>
</organism>
<dbReference type="SMART" id="SM00105">
    <property type="entry name" value="ArfGap"/>
    <property type="match status" value="1"/>
</dbReference>
<dbReference type="InterPro" id="IPR045258">
    <property type="entry name" value="ACAP1/2/3-like"/>
</dbReference>
<evidence type="ECO:0000256" key="6">
    <source>
        <dbReference type="SAM" id="MobiDB-lite"/>
    </source>
</evidence>
<feature type="compositionally biased region" description="Polar residues" evidence="6">
    <location>
        <begin position="8"/>
        <end position="53"/>
    </location>
</feature>